<evidence type="ECO:0000256" key="1">
    <source>
        <dbReference type="ARBA" id="ARBA00004370"/>
    </source>
</evidence>
<keyword evidence="2" id="KW-0472">Membrane</keyword>
<dbReference type="Proteomes" id="UP000658656">
    <property type="component" value="Unassembled WGS sequence"/>
</dbReference>
<comment type="caution">
    <text evidence="3">The sequence shown here is derived from an EMBL/GenBank/DDBJ whole genome shotgun (WGS) entry which is preliminary data.</text>
</comment>
<dbReference type="RefSeq" id="WP_229881421.1">
    <property type="nucleotide sequence ID" value="NZ_BNAV01000015.1"/>
</dbReference>
<protein>
    <recommendedName>
        <fullName evidence="5">Mce-associated membrane protein</fullName>
    </recommendedName>
</protein>
<dbReference type="SUPFAM" id="SSF54427">
    <property type="entry name" value="NTF2-like"/>
    <property type="match status" value="1"/>
</dbReference>
<comment type="subcellular location">
    <subcellularLocation>
        <location evidence="1">Membrane</location>
    </subcellularLocation>
</comment>
<proteinExistence type="predicted"/>
<dbReference type="InterPro" id="IPR032710">
    <property type="entry name" value="NTF2-like_dom_sf"/>
</dbReference>
<dbReference type="PANTHER" id="PTHR37042:SF4">
    <property type="entry name" value="OUTER MEMBRANE PROTEIN RV1973"/>
    <property type="match status" value="1"/>
</dbReference>
<reference evidence="3" key="2">
    <citation type="submission" date="2020-09" db="EMBL/GenBank/DDBJ databases">
        <authorList>
            <person name="Sun Q."/>
            <person name="Zhou Y."/>
        </authorList>
    </citation>
    <scope>NUCLEOTIDE SEQUENCE</scope>
    <source>
        <strain evidence="3">CGMCC 4.7679</strain>
    </source>
</reference>
<accession>A0A8H9IY05</accession>
<evidence type="ECO:0000313" key="3">
    <source>
        <dbReference type="EMBL" id="GHF82078.1"/>
    </source>
</evidence>
<dbReference type="AlphaFoldDB" id="A0A8H9IY05"/>
<dbReference type="EMBL" id="BNAV01000015">
    <property type="protein sequence ID" value="GHF82078.1"/>
    <property type="molecule type" value="Genomic_DNA"/>
</dbReference>
<name>A0A8H9IY05_9PSEU</name>
<evidence type="ECO:0008006" key="5">
    <source>
        <dbReference type="Google" id="ProtNLM"/>
    </source>
</evidence>
<keyword evidence="4" id="KW-1185">Reference proteome</keyword>
<evidence type="ECO:0000313" key="4">
    <source>
        <dbReference type="Proteomes" id="UP000658656"/>
    </source>
</evidence>
<sequence length="167" mass="17518">MKADRRATVLAVLTAVVVLAIGAAVWSILQVRAIHGGNRAVADTTATAEVTDQVGNDVKALFSYDYANLARTERAAASVLVDEAVGQYQSGYAAAKQQALDQKLVRTTTISAAGVQDLRGDTAHVLVFLDQQTLVTTSNQQSSASAALAVTARRVDGTWKIASMTAL</sequence>
<dbReference type="PANTHER" id="PTHR37042">
    <property type="entry name" value="OUTER MEMBRANE PROTEIN RV1973"/>
    <property type="match status" value="1"/>
</dbReference>
<gene>
    <name evidence="3" type="ORF">GCM10017566_65240</name>
</gene>
<dbReference type="GO" id="GO:0016020">
    <property type="term" value="C:membrane"/>
    <property type="evidence" value="ECO:0007669"/>
    <property type="project" value="UniProtKB-SubCell"/>
</dbReference>
<reference evidence="3" key="1">
    <citation type="journal article" date="2014" name="Int. J. Syst. Evol. Microbiol.">
        <title>Complete genome sequence of Corynebacterium casei LMG S-19264T (=DSM 44701T), isolated from a smear-ripened cheese.</title>
        <authorList>
            <consortium name="US DOE Joint Genome Institute (JGI-PGF)"/>
            <person name="Walter F."/>
            <person name="Albersmeier A."/>
            <person name="Kalinowski J."/>
            <person name="Ruckert C."/>
        </authorList>
    </citation>
    <scope>NUCLEOTIDE SEQUENCE</scope>
    <source>
        <strain evidence="3">CGMCC 4.7679</strain>
    </source>
</reference>
<organism evidence="3 4">
    <name type="scientific">Amycolatopsis bartoniae</name>
    <dbReference type="NCBI Taxonomy" id="941986"/>
    <lineage>
        <taxon>Bacteria</taxon>
        <taxon>Bacillati</taxon>
        <taxon>Actinomycetota</taxon>
        <taxon>Actinomycetes</taxon>
        <taxon>Pseudonocardiales</taxon>
        <taxon>Pseudonocardiaceae</taxon>
        <taxon>Amycolatopsis</taxon>
    </lineage>
</organism>
<evidence type="ECO:0000256" key="2">
    <source>
        <dbReference type="ARBA" id="ARBA00023136"/>
    </source>
</evidence>